<reference evidence="2 3" key="1">
    <citation type="submission" date="2020-07" db="EMBL/GenBank/DDBJ databases">
        <title>Huge and variable diversity of episymbiotic CPR bacteria and DPANN archaea in groundwater ecosystems.</title>
        <authorList>
            <person name="He C.Y."/>
            <person name="Keren R."/>
            <person name="Whittaker M."/>
            <person name="Farag I.F."/>
            <person name="Doudna J."/>
            <person name="Cate J.H.D."/>
            <person name="Banfield J.F."/>
        </authorList>
    </citation>
    <scope>NUCLEOTIDE SEQUENCE [LARGE SCALE GENOMIC DNA]</scope>
    <source>
        <strain evidence="2">NC_groundwater_70_Ag_B-0.1um_54_66</strain>
    </source>
</reference>
<proteinExistence type="predicted"/>
<keyword evidence="1" id="KW-1133">Transmembrane helix</keyword>
<keyword evidence="1" id="KW-0472">Membrane</keyword>
<dbReference type="EMBL" id="CP066681">
    <property type="protein sequence ID" value="QQG36586.1"/>
    <property type="molecule type" value="Genomic_DNA"/>
</dbReference>
<keyword evidence="1" id="KW-0812">Transmembrane</keyword>
<dbReference type="AlphaFoldDB" id="A0A7T5UH45"/>
<organism evidence="2 3">
    <name type="scientific">Micavibrio aeruginosavorus</name>
    <dbReference type="NCBI Taxonomy" id="349221"/>
    <lineage>
        <taxon>Bacteria</taxon>
        <taxon>Pseudomonadati</taxon>
        <taxon>Bdellovibrionota</taxon>
        <taxon>Bdellovibrionia</taxon>
        <taxon>Bdellovibrionales</taxon>
        <taxon>Pseudobdellovibrionaceae</taxon>
        <taxon>Micavibrio</taxon>
    </lineage>
</organism>
<gene>
    <name evidence="2" type="ORF">HYS17_02010</name>
</gene>
<evidence type="ECO:0000313" key="3">
    <source>
        <dbReference type="Proteomes" id="UP000595362"/>
    </source>
</evidence>
<evidence type="ECO:0000313" key="2">
    <source>
        <dbReference type="EMBL" id="QQG36586.1"/>
    </source>
</evidence>
<feature type="transmembrane region" description="Helical" evidence="1">
    <location>
        <begin position="24"/>
        <end position="45"/>
    </location>
</feature>
<name>A0A7T5UH45_9BACT</name>
<accession>A0A7T5UH45</accession>
<evidence type="ECO:0000256" key="1">
    <source>
        <dbReference type="SAM" id="Phobius"/>
    </source>
</evidence>
<dbReference type="Proteomes" id="UP000595362">
    <property type="component" value="Chromosome"/>
</dbReference>
<protein>
    <submittedName>
        <fullName evidence="2">Uncharacterized protein</fullName>
    </submittedName>
</protein>
<sequence>MTENDILPTHENAEDMAYRWVTKLYAGLGSAAAAISAGAIVLGGVE</sequence>